<keyword evidence="11" id="KW-0503">Monooxygenase</keyword>
<proteinExistence type="inferred from homology"/>
<dbReference type="InterPro" id="IPR036396">
    <property type="entry name" value="Cyt_P450_sf"/>
</dbReference>
<dbReference type="RefSeq" id="XP_002910271.1">
    <property type="nucleotide sequence ID" value="XM_002910225.1"/>
</dbReference>
<evidence type="ECO:0000256" key="14">
    <source>
        <dbReference type="SAM" id="SignalP"/>
    </source>
</evidence>
<name>D6RQG1_COPC7</name>
<dbReference type="GO" id="GO:0020037">
    <property type="term" value="F:heme binding"/>
    <property type="evidence" value="ECO:0007669"/>
    <property type="project" value="InterPro"/>
</dbReference>
<protein>
    <recommendedName>
        <fullName evidence="17">Cytochrome P450</fullName>
    </recommendedName>
</protein>
<evidence type="ECO:0000256" key="2">
    <source>
        <dbReference type="ARBA" id="ARBA00004370"/>
    </source>
</evidence>
<evidence type="ECO:0000256" key="13">
    <source>
        <dbReference type="PIRSR" id="PIRSR602401-1"/>
    </source>
</evidence>
<keyword evidence="6" id="KW-0812">Transmembrane</keyword>
<dbReference type="GO" id="GO:0016020">
    <property type="term" value="C:membrane"/>
    <property type="evidence" value="ECO:0007669"/>
    <property type="project" value="UniProtKB-SubCell"/>
</dbReference>
<dbReference type="SUPFAM" id="SSF48264">
    <property type="entry name" value="Cytochrome P450"/>
    <property type="match status" value="1"/>
</dbReference>
<dbReference type="EMBL" id="AACS02000011">
    <property type="protein sequence ID" value="EFI26777.1"/>
    <property type="molecule type" value="Genomic_DNA"/>
</dbReference>
<keyword evidence="5 13" id="KW-0349">Heme</keyword>
<evidence type="ECO:0000256" key="6">
    <source>
        <dbReference type="ARBA" id="ARBA00022692"/>
    </source>
</evidence>
<dbReference type="GO" id="GO:0005506">
    <property type="term" value="F:iron ion binding"/>
    <property type="evidence" value="ECO:0007669"/>
    <property type="project" value="InterPro"/>
</dbReference>
<keyword evidence="7 13" id="KW-0479">Metal-binding</keyword>
<dbReference type="Proteomes" id="UP000001861">
    <property type="component" value="Unassembled WGS sequence"/>
</dbReference>
<comment type="subcellular location">
    <subcellularLocation>
        <location evidence="2">Membrane</location>
    </subcellularLocation>
</comment>
<evidence type="ECO:0008006" key="17">
    <source>
        <dbReference type="Google" id="ProtNLM"/>
    </source>
</evidence>
<dbReference type="Pfam" id="PF00067">
    <property type="entry name" value="p450"/>
    <property type="match status" value="2"/>
</dbReference>
<dbReference type="OrthoDB" id="1470350at2759"/>
<dbReference type="STRING" id="240176.D6RQG1"/>
<dbReference type="PANTHER" id="PTHR24305">
    <property type="entry name" value="CYTOCHROME P450"/>
    <property type="match status" value="1"/>
</dbReference>
<dbReference type="VEuPathDB" id="FungiDB:CC1G_15700"/>
<evidence type="ECO:0000256" key="3">
    <source>
        <dbReference type="ARBA" id="ARBA00004721"/>
    </source>
</evidence>
<dbReference type="OMA" id="VGYDAQM"/>
<gene>
    <name evidence="15" type="ORF">CC1G_15700</name>
</gene>
<evidence type="ECO:0000313" key="15">
    <source>
        <dbReference type="EMBL" id="EFI26777.1"/>
    </source>
</evidence>
<keyword evidence="14" id="KW-0732">Signal</keyword>
<keyword evidence="8" id="KW-1133">Transmembrane helix</keyword>
<feature type="binding site" description="axial binding residue" evidence="13">
    <location>
        <position position="516"/>
    </location>
    <ligand>
        <name>heme</name>
        <dbReference type="ChEBI" id="CHEBI:30413"/>
    </ligand>
    <ligandPart>
        <name>Fe</name>
        <dbReference type="ChEBI" id="CHEBI:18248"/>
    </ligandPart>
</feature>
<evidence type="ECO:0000256" key="5">
    <source>
        <dbReference type="ARBA" id="ARBA00022617"/>
    </source>
</evidence>
<dbReference type="PANTHER" id="PTHR24305:SF166">
    <property type="entry name" value="CYTOCHROME P450 12A4, MITOCHONDRIAL-RELATED"/>
    <property type="match status" value="1"/>
</dbReference>
<evidence type="ECO:0000256" key="8">
    <source>
        <dbReference type="ARBA" id="ARBA00022989"/>
    </source>
</evidence>
<evidence type="ECO:0000313" key="16">
    <source>
        <dbReference type="Proteomes" id="UP000001861"/>
    </source>
</evidence>
<dbReference type="Gene3D" id="1.10.630.10">
    <property type="entry name" value="Cytochrome P450"/>
    <property type="match status" value="1"/>
</dbReference>
<dbReference type="GeneID" id="9378808"/>
<comment type="cofactor">
    <cofactor evidence="1 13">
        <name>heme</name>
        <dbReference type="ChEBI" id="CHEBI:30413"/>
    </cofactor>
</comment>
<evidence type="ECO:0000256" key="10">
    <source>
        <dbReference type="ARBA" id="ARBA00023004"/>
    </source>
</evidence>
<dbReference type="CDD" id="cd11069">
    <property type="entry name" value="CYP_FUM15-like"/>
    <property type="match status" value="1"/>
</dbReference>
<keyword evidence="10 13" id="KW-0408">Iron</keyword>
<dbReference type="InParanoid" id="D6RQG1"/>
<keyword evidence="12" id="KW-0472">Membrane</keyword>
<dbReference type="InterPro" id="IPR050121">
    <property type="entry name" value="Cytochrome_P450_monoxygenase"/>
</dbReference>
<evidence type="ECO:0000256" key="11">
    <source>
        <dbReference type="ARBA" id="ARBA00023033"/>
    </source>
</evidence>
<feature type="chain" id="PRO_5003087885" description="Cytochrome P450" evidence="14">
    <location>
        <begin position="17"/>
        <end position="576"/>
    </location>
</feature>
<accession>D6RQG1</accession>
<dbReference type="AlphaFoldDB" id="D6RQG1"/>
<dbReference type="KEGG" id="cci:CC1G_15700"/>
<evidence type="ECO:0000256" key="7">
    <source>
        <dbReference type="ARBA" id="ARBA00022723"/>
    </source>
</evidence>
<comment type="pathway">
    <text evidence="3">Secondary metabolite biosynthesis; terpenoid biosynthesis.</text>
</comment>
<dbReference type="GO" id="GO:0004497">
    <property type="term" value="F:monooxygenase activity"/>
    <property type="evidence" value="ECO:0007669"/>
    <property type="project" value="UniProtKB-KW"/>
</dbReference>
<feature type="signal peptide" evidence="14">
    <location>
        <begin position="1"/>
        <end position="16"/>
    </location>
</feature>
<reference evidence="15 16" key="1">
    <citation type="journal article" date="2010" name="Proc. Natl. Acad. Sci. U.S.A.">
        <title>Insights into evolution of multicellular fungi from the assembled chromosomes of the mushroom Coprinopsis cinerea (Coprinus cinereus).</title>
        <authorList>
            <person name="Stajich J.E."/>
            <person name="Wilke S.K."/>
            <person name="Ahren D."/>
            <person name="Au C.H."/>
            <person name="Birren B.W."/>
            <person name="Borodovsky M."/>
            <person name="Burns C."/>
            <person name="Canback B."/>
            <person name="Casselton L.A."/>
            <person name="Cheng C.K."/>
            <person name="Deng J."/>
            <person name="Dietrich F.S."/>
            <person name="Fargo D.C."/>
            <person name="Farman M.L."/>
            <person name="Gathman A.C."/>
            <person name="Goldberg J."/>
            <person name="Guigo R."/>
            <person name="Hoegger P.J."/>
            <person name="Hooker J.B."/>
            <person name="Huggins A."/>
            <person name="James T.Y."/>
            <person name="Kamada T."/>
            <person name="Kilaru S."/>
            <person name="Kodira C."/>
            <person name="Kues U."/>
            <person name="Kupfer D."/>
            <person name="Kwan H.S."/>
            <person name="Lomsadze A."/>
            <person name="Li W."/>
            <person name="Lilly W.W."/>
            <person name="Ma L.J."/>
            <person name="Mackey A.J."/>
            <person name="Manning G."/>
            <person name="Martin F."/>
            <person name="Muraguchi H."/>
            <person name="Natvig D.O."/>
            <person name="Palmerini H."/>
            <person name="Ramesh M.A."/>
            <person name="Rehmeyer C.J."/>
            <person name="Roe B.A."/>
            <person name="Shenoy N."/>
            <person name="Stanke M."/>
            <person name="Ter-Hovhannisyan V."/>
            <person name="Tunlid A."/>
            <person name="Velagapudi R."/>
            <person name="Vision T.J."/>
            <person name="Zeng Q."/>
            <person name="Zolan M.E."/>
            <person name="Pukkila P.J."/>
        </authorList>
    </citation>
    <scope>NUCLEOTIDE SEQUENCE [LARGE SCALE GENOMIC DNA]</scope>
    <source>
        <strain evidence="16">Okayama-7 / 130 / ATCC MYA-4618 / FGSC 9003</strain>
    </source>
</reference>
<evidence type="ECO:0000256" key="4">
    <source>
        <dbReference type="ARBA" id="ARBA00010617"/>
    </source>
</evidence>
<dbReference type="PRINTS" id="PR00463">
    <property type="entry name" value="EP450I"/>
</dbReference>
<sequence length="576" mass="65972">MALLLIIEAVAALAVARVLTRWFQRKLAYYRCPGTSIENIPGPPSKSFWIGNFKDLFRPDAWDFHRDIAQTYGGVVRLTGPLGTQRSQLYVYDPKALHHIVVKEQHVYEEALNFIQGNLTVFGPGLLSTLGDHHRRQRKMLNPVFSIAHMRGMVPIFWEVASKVRATFQRKVANGPVEIEMHHWITRTALELIGQSGLGWTFDTLTEDEHTTHPFHVALKSFGATIQRLLFWRIYIYPLVYWIGTPKFQRRLVDWLPWKDLHDLRNMTDVLHNTSVEIFETKKKALLQGEEAMAKEVGRGKDIISVLMAANMNASEEDRLPDEEVLGQISTFTFAAADTTSGALLRILWLLCKHRDVQSKLREEIREARKNNRYLDYDELASLPYLDAVCRETLRLYVDDDPSHVPDDGKKLMCYIHSYPPVSTLMRECRADSVLPLSKPVRGLDGSEMTEVLVPKDTRIYLSIFSCNRSPELWGPDVFEWKPDRWLSPLPESLTQAKIPGIYSHLMTFLGGGRACIGFKFSQLEMKVVLCELLEHFEFSLPKDKEITWRMPGIAKPYVTTDGKSPQLPLIVSPVE</sequence>
<evidence type="ECO:0000256" key="9">
    <source>
        <dbReference type="ARBA" id="ARBA00023002"/>
    </source>
</evidence>
<dbReference type="eggNOG" id="KOG0157">
    <property type="taxonomic scope" value="Eukaryota"/>
</dbReference>
<keyword evidence="16" id="KW-1185">Reference proteome</keyword>
<dbReference type="InterPro" id="IPR002401">
    <property type="entry name" value="Cyt_P450_E_grp-I"/>
</dbReference>
<keyword evidence="9" id="KW-0560">Oxidoreductase</keyword>
<evidence type="ECO:0000256" key="1">
    <source>
        <dbReference type="ARBA" id="ARBA00001971"/>
    </source>
</evidence>
<evidence type="ECO:0000256" key="12">
    <source>
        <dbReference type="ARBA" id="ARBA00023136"/>
    </source>
</evidence>
<dbReference type="GO" id="GO:0016705">
    <property type="term" value="F:oxidoreductase activity, acting on paired donors, with incorporation or reduction of molecular oxygen"/>
    <property type="evidence" value="ECO:0007669"/>
    <property type="project" value="InterPro"/>
</dbReference>
<comment type="caution">
    <text evidence="15">The sequence shown here is derived from an EMBL/GenBank/DDBJ whole genome shotgun (WGS) entry which is preliminary data.</text>
</comment>
<dbReference type="HOGENOM" id="CLU_001570_5_11_1"/>
<comment type="similarity">
    <text evidence="4">Belongs to the cytochrome P450 family.</text>
</comment>
<dbReference type="InterPro" id="IPR001128">
    <property type="entry name" value="Cyt_P450"/>
</dbReference>
<organism evidence="15 16">
    <name type="scientific">Coprinopsis cinerea (strain Okayama-7 / 130 / ATCC MYA-4618 / FGSC 9003)</name>
    <name type="common">Inky cap fungus</name>
    <name type="synonym">Hormographiella aspergillata</name>
    <dbReference type="NCBI Taxonomy" id="240176"/>
    <lineage>
        <taxon>Eukaryota</taxon>
        <taxon>Fungi</taxon>
        <taxon>Dikarya</taxon>
        <taxon>Basidiomycota</taxon>
        <taxon>Agaricomycotina</taxon>
        <taxon>Agaricomycetes</taxon>
        <taxon>Agaricomycetidae</taxon>
        <taxon>Agaricales</taxon>
        <taxon>Agaricineae</taxon>
        <taxon>Psathyrellaceae</taxon>
        <taxon>Coprinopsis</taxon>
    </lineage>
</organism>